<keyword evidence="3" id="KW-1185">Reference proteome</keyword>
<dbReference type="OrthoDB" id="5945392at2759"/>
<dbReference type="HOGENOM" id="CLU_1013019_0_0_1"/>
<feature type="signal peptide" evidence="1">
    <location>
        <begin position="1"/>
        <end position="20"/>
    </location>
</feature>
<gene>
    <name evidence="2" type="ORF">NEMVEDRAFT_v1g242498</name>
</gene>
<dbReference type="OMA" id="CEDRMEA"/>
<accession>A7S309</accession>
<keyword evidence="1" id="KW-0732">Signal</keyword>
<name>A7S309_NEMVE</name>
<evidence type="ECO:0000313" key="3">
    <source>
        <dbReference type="Proteomes" id="UP000001593"/>
    </source>
</evidence>
<dbReference type="InParanoid" id="A7S309"/>
<sequence>MKSIFIQGFVLIMFAGVSYARIPVKKDCRDAMGGGRCLKYMRYYKKLGISLCSTPFKARCQITCRICSPPPACEDSDFGCCWDKKTRARGPGGEGCPFCRDQNRGKCKEIITSFAKHGVSKKQVCSYSWPRKHCPQSCDLCGAASPAITLKRCLSSTYGCCWDFRPALGPNGEGCAECIDTFPHSCRQFDFYCGEDGINYSFMRRSCPLIRSVLAWTPLTTLPNKGIETLTLPKFAMPLKIWKPGAISHVMNITRDMQLPNMDSLGDPSRGEYYT</sequence>
<dbReference type="EMBL" id="DS469571">
    <property type="protein sequence ID" value="EDO41874.1"/>
    <property type="molecule type" value="Genomic_DNA"/>
</dbReference>
<feature type="chain" id="PRO_5002714072" evidence="1">
    <location>
        <begin position="21"/>
        <end position="275"/>
    </location>
</feature>
<dbReference type="Proteomes" id="UP000001593">
    <property type="component" value="Unassembled WGS sequence"/>
</dbReference>
<evidence type="ECO:0000313" key="2">
    <source>
        <dbReference type="EMBL" id="EDO41874.1"/>
    </source>
</evidence>
<dbReference type="PhylomeDB" id="A7S309"/>
<protein>
    <submittedName>
        <fullName evidence="2">Uncharacterized protein</fullName>
    </submittedName>
</protein>
<dbReference type="AlphaFoldDB" id="A7S309"/>
<organism evidence="2 3">
    <name type="scientific">Nematostella vectensis</name>
    <name type="common">Starlet sea anemone</name>
    <dbReference type="NCBI Taxonomy" id="45351"/>
    <lineage>
        <taxon>Eukaryota</taxon>
        <taxon>Metazoa</taxon>
        <taxon>Cnidaria</taxon>
        <taxon>Anthozoa</taxon>
        <taxon>Hexacorallia</taxon>
        <taxon>Actiniaria</taxon>
        <taxon>Edwardsiidae</taxon>
        <taxon>Nematostella</taxon>
    </lineage>
</organism>
<evidence type="ECO:0000256" key="1">
    <source>
        <dbReference type="SAM" id="SignalP"/>
    </source>
</evidence>
<proteinExistence type="predicted"/>
<reference evidence="2 3" key="1">
    <citation type="journal article" date="2007" name="Science">
        <title>Sea anemone genome reveals ancestral eumetazoan gene repertoire and genomic organization.</title>
        <authorList>
            <person name="Putnam N.H."/>
            <person name="Srivastava M."/>
            <person name="Hellsten U."/>
            <person name="Dirks B."/>
            <person name="Chapman J."/>
            <person name="Salamov A."/>
            <person name="Terry A."/>
            <person name="Shapiro H."/>
            <person name="Lindquist E."/>
            <person name="Kapitonov V.V."/>
            <person name="Jurka J."/>
            <person name="Genikhovich G."/>
            <person name="Grigoriev I.V."/>
            <person name="Lucas S.M."/>
            <person name="Steele R.E."/>
            <person name="Finnerty J.R."/>
            <person name="Technau U."/>
            <person name="Martindale M.Q."/>
            <person name="Rokhsar D.S."/>
        </authorList>
    </citation>
    <scope>NUCLEOTIDE SEQUENCE [LARGE SCALE GENOMIC DNA]</scope>
    <source>
        <strain evidence="3">CH2 X CH6</strain>
    </source>
</reference>
<dbReference type="KEGG" id="nve:5513705"/>